<evidence type="ECO:0000256" key="3">
    <source>
        <dbReference type="ARBA" id="ARBA00022723"/>
    </source>
</evidence>
<dbReference type="SMART" id="SM00399">
    <property type="entry name" value="ZnF_C4"/>
    <property type="match status" value="1"/>
</dbReference>
<name>A0A9P1J6N3_9PELO</name>
<comment type="caution">
    <text evidence="15">The sequence shown here is derived from an EMBL/GenBank/DDBJ whole genome shotgun (WGS) entry which is preliminary data.</text>
</comment>
<dbReference type="InterPro" id="IPR001628">
    <property type="entry name" value="Znf_hrmn_rcpt"/>
</dbReference>
<dbReference type="SUPFAM" id="SSF48508">
    <property type="entry name" value="Nuclear receptor ligand-binding domain"/>
    <property type="match status" value="1"/>
</dbReference>
<evidence type="ECO:0000256" key="11">
    <source>
        <dbReference type="RuleBase" id="RU004334"/>
    </source>
</evidence>
<dbReference type="GO" id="GO:0000978">
    <property type="term" value="F:RNA polymerase II cis-regulatory region sequence-specific DNA binding"/>
    <property type="evidence" value="ECO:0007669"/>
    <property type="project" value="InterPro"/>
</dbReference>
<dbReference type="PRINTS" id="PR00047">
    <property type="entry name" value="STROIDFINGER"/>
</dbReference>
<protein>
    <recommendedName>
        <fullName evidence="17">Nuclear receptor domain-containing protein</fullName>
    </recommendedName>
</protein>
<keyword evidence="7 11" id="KW-0238">DNA-binding</keyword>
<evidence type="ECO:0000313" key="15">
    <source>
        <dbReference type="EMBL" id="CAI5456630.1"/>
    </source>
</evidence>
<feature type="domain" description="Nuclear receptor" evidence="13">
    <location>
        <begin position="99"/>
        <end position="176"/>
    </location>
</feature>
<evidence type="ECO:0000313" key="16">
    <source>
        <dbReference type="Proteomes" id="UP001152747"/>
    </source>
</evidence>
<dbReference type="FunFam" id="3.30.50.10:FF:000030">
    <property type="entry name" value="Nuclear Hormone Receptor family"/>
    <property type="match status" value="1"/>
</dbReference>
<dbReference type="InterPro" id="IPR035500">
    <property type="entry name" value="NHR-like_dom_sf"/>
</dbReference>
<feature type="compositionally biased region" description="Polar residues" evidence="12">
    <location>
        <begin position="31"/>
        <end position="45"/>
    </location>
</feature>
<feature type="region of interest" description="Disordered" evidence="12">
    <location>
        <begin position="24"/>
        <end position="45"/>
    </location>
</feature>
<keyword evidence="16" id="KW-1185">Reference proteome</keyword>
<reference evidence="15" key="1">
    <citation type="submission" date="2022-11" db="EMBL/GenBank/DDBJ databases">
        <authorList>
            <person name="Kikuchi T."/>
        </authorList>
    </citation>
    <scope>NUCLEOTIDE SEQUENCE</scope>
    <source>
        <strain evidence="15">PS1010</strain>
    </source>
</reference>
<feature type="domain" description="NR LBD" evidence="14">
    <location>
        <begin position="248"/>
        <end position="499"/>
    </location>
</feature>
<gene>
    <name evidence="15" type="ORF">CAMP_LOCUS19267</name>
</gene>
<keyword evidence="9 11" id="KW-0675">Receptor</keyword>
<dbReference type="Gene3D" id="3.30.50.10">
    <property type="entry name" value="Erythroid Transcription Factor GATA-1, subunit A"/>
    <property type="match status" value="1"/>
</dbReference>
<dbReference type="SMART" id="SM00430">
    <property type="entry name" value="HOLI"/>
    <property type="match status" value="1"/>
</dbReference>
<dbReference type="InterPro" id="IPR001723">
    <property type="entry name" value="Nuclear_hrmn_rcpt"/>
</dbReference>
<evidence type="ECO:0008006" key="17">
    <source>
        <dbReference type="Google" id="ProtNLM"/>
    </source>
</evidence>
<dbReference type="AlphaFoldDB" id="A0A9P1J6N3"/>
<evidence type="ECO:0000256" key="5">
    <source>
        <dbReference type="ARBA" id="ARBA00022833"/>
    </source>
</evidence>
<dbReference type="InterPro" id="IPR050274">
    <property type="entry name" value="Nuclear_hormone_rcpt_NR2"/>
</dbReference>
<keyword evidence="10 11" id="KW-0539">Nucleus</keyword>
<dbReference type="EMBL" id="CANHGI010000006">
    <property type="protein sequence ID" value="CAI5456630.1"/>
    <property type="molecule type" value="Genomic_DNA"/>
</dbReference>
<dbReference type="PROSITE" id="PS00031">
    <property type="entry name" value="NUCLEAR_REC_DBD_1"/>
    <property type="match status" value="1"/>
</dbReference>
<dbReference type="GO" id="GO:0003700">
    <property type="term" value="F:DNA-binding transcription factor activity"/>
    <property type="evidence" value="ECO:0007669"/>
    <property type="project" value="InterPro"/>
</dbReference>
<keyword evidence="4 11" id="KW-0863">Zinc-finger</keyword>
<dbReference type="Pfam" id="PF00105">
    <property type="entry name" value="zf-C4"/>
    <property type="match status" value="1"/>
</dbReference>
<sequence>MNVLQLSPERSGIVQFPMEYLYNNNQNQQNSPPDSVSSENSDTPQQKMVESVYLNTWEGTGEFPDCGDVKDVLVFDENPVPEDVKEVVAFHHLPRNVCPTICAVCGDRATGYHYEVPSCNGCKTFFRRTVLSQRKYDCIRGGKCFNVLPKEKRCSCRSCRFQKCVEVGMNPFAIQTNDSLDGNSLVNKIAGKRKGAADLEIFASTSKALIPSEIISIDQSIDKLIDSLIYLEIKVEDFRKCSFNPPKEQFAKLNKLLDSHSLIGLADRCGPMPNWPLRQISPEEWSTFRQNGHVEPISMERKNWFCYDILTSVEYAKTFMFMHKIDKNDQIRLLKSVVLSVMHLNQSYYSYENKYSVILHPDGTTPPPPKHLAKCHPTNDFRASMNASLLSLMREKLDKKEYVLFKAITLCNASVPGLSDRCREIVSKEKEKYTNALLKYCLANRGPNGPAHFAACLALSTGLETHQKNQKDFHVLMTLVKEQERAKNDFPPPLPHELVVDVMEEVVEA</sequence>
<comment type="similarity">
    <text evidence="2 11">Belongs to the nuclear hormone receptor family.</text>
</comment>
<evidence type="ECO:0000256" key="12">
    <source>
        <dbReference type="SAM" id="MobiDB-lite"/>
    </source>
</evidence>
<dbReference type="Pfam" id="PF00104">
    <property type="entry name" value="Hormone_recep"/>
    <property type="match status" value="1"/>
</dbReference>
<evidence type="ECO:0000259" key="13">
    <source>
        <dbReference type="PROSITE" id="PS51030"/>
    </source>
</evidence>
<dbReference type="InterPro" id="IPR000536">
    <property type="entry name" value="Nucl_hrmn_rcpt_lig-bd"/>
</dbReference>
<dbReference type="InterPro" id="IPR049636">
    <property type="entry name" value="HNF4-like_DBD"/>
</dbReference>
<evidence type="ECO:0000256" key="8">
    <source>
        <dbReference type="ARBA" id="ARBA00023163"/>
    </source>
</evidence>
<evidence type="ECO:0000256" key="9">
    <source>
        <dbReference type="ARBA" id="ARBA00023170"/>
    </source>
</evidence>
<dbReference type="PROSITE" id="PS51030">
    <property type="entry name" value="NUCLEAR_REC_DBD_2"/>
    <property type="match status" value="1"/>
</dbReference>
<dbReference type="GO" id="GO:0008270">
    <property type="term" value="F:zinc ion binding"/>
    <property type="evidence" value="ECO:0007669"/>
    <property type="project" value="UniProtKB-KW"/>
</dbReference>
<accession>A0A9P1J6N3</accession>
<evidence type="ECO:0000256" key="2">
    <source>
        <dbReference type="ARBA" id="ARBA00005993"/>
    </source>
</evidence>
<dbReference type="PROSITE" id="PS51843">
    <property type="entry name" value="NR_LBD"/>
    <property type="match status" value="1"/>
</dbReference>
<keyword evidence="8 11" id="KW-0804">Transcription</keyword>
<dbReference type="CDD" id="cd06157">
    <property type="entry name" value="NR_LBD"/>
    <property type="match status" value="1"/>
</dbReference>
<evidence type="ECO:0000256" key="1">
    <source>
        <dbReference type="ARBA" id="ARBA00004123"/>
    </source>
</evidence>
<evidence type="ECO:0000256" key="7">
    <source>
        <dbReference type="ARBA" id="ARBA00023125"/>
    </source>
</evidence>
<dbReference type="OrthoDB" id="9984314at2759"/>
<dbReference type="GO" id="GO:0005634">
    <property type="term" value="C:nucleus"/>
    <property type="evidence" value="ECO:0007669"/>
    <property type="project" value="UniProtKB-SubCell"/>
</dbReference>
<evidence type="ECO:0000256" key="4">
    <source>
        <dbReference type="ARBA" id="ARBA00022771"/>
    </source>
</evidence>
<dbReference type="CDD" id="cd06960">
    <property type="entry name" value="NR_DBD_HNF4A"/>
    <property type="match status" value="1"/>
</dbReference>
<dbReference type="Gene3D" id="1.10.565.10">
    <property type="entry name" value="Retinoid X Receptor"/>
    <property type="match status" value="1"/>
</dbReference>
<keyword evidence="3 11" id="KW-0479">Metal-binding</keyword>
<keyword evidence="5 11" id="KW-0862">Zinc</keyword>
<dbReference type="InterPro" id="IPR013088">
    <property type="entry name" value="Znf_NHR/GATA"/>
</dbReference>
<dbReference type="Proteomes" id="UP001152747">
    <property type="component" value="Unassembled WGS sequence"/>
</dbReference>
<evidence type="ECO:0000256" key="10">
    <source>
        <dbReference type="ARBA" id="ARBA00023242"/>
    </source>
</evidence>
<comment type="subcellular location">
    <subcellularLocation>
        <location evidence="1 11">Nucleus</location>
    </subcellularLocation>
</comment>
<dbReference type="PRINTS" id="PR00398">
    <property type="entry name" value="STRDHORMONER"/>
</dbReference>
<evidence type="ECO:0000256" key="6">
    <source>
        <dbReference type="ARBA" id="ARBA00023015"/>
    </source>
</evidence>
<organism evidence="15 16">
    <name type="scientific">Caenorhabditis angaria</name>
    <dbReference type="NCBI Taxonomy" id="860376"/>
    <lineage>
        <taxon>Eukaryota</taxon>
        <taxon>Metazoa</taxon>
        <taxon>Ecdysozoa</taxon>
        <taxon>Nematoda</taxon>
        <taxon>Chromadorea</taxon>
        <taxon>Rhabditida</taxon>
        <taxon>Rhabditina</taxon>
        <taxon>Rhabditomorpha</taxon>
        <taxon>Rhabditoidea</taxon>
        <taxon>Rhabditidae</taxon>
        <taxon>Peloderinae</taxon>
        <taxon>Caenorhabditis</taxon>
    </lineage>
</organism>
<proteinExistence type="inferred from homology"/>
<evidence type="ECO:0000259" key="14">
    <source>
        <dbReference type="PROSITE" id="PS51843"/>
    </source>
</evidence>
<dbReference type="PANTHER" id="PTHR24083">
    <property type="entry name" value="NUCLEAR HORMONE RECEPTOR"/>
    <property type="match status" value="1"/>
</dbReference>
<dbReference type="SUPFAM" id="SSF57716">
    <property type="entry name" value="Glucocorticoid receptor-like (DNA-binding domain)"/>
    <property type="match status" value="1"/>
</dbReference>
<keyword evidence="6 11" id="KW-0805">Transcription regulation</keyword>